<evidence type="ECO:0000313" key="3">
    <source>
        <dbReference type="EMBL" id="QQL45711.1"/>
    </source>
</evidence>
<gene>
    <name evidence="3" type="ORF">G3M56_003740</name>
</gene>
<evidence type="ECO:0000256" key="2">
    <source>
        <dbReference type="ARBA" id="ARBA00022679"/>
    </source>
</evidence>
<dbReference type="EMBL" id="CP066776">
    <property type="protein sequence ID" value="QQL45711.1"/>
    <property type="molecule type" value="Genomic_DNA"/>
</dbReference>
<dbReference type="CDD" id="cd03789">
    <property type="entry name" value="GT9_LPS_heptosyltransferase"/>
    <property type="match status" value="1"/>
</dbReference>
<dbReference type="GO" id="GO:0005829">
    <property type="term" value="C:cytosol"/>
    <property type="evidence" value="ECO:0007669"/>
    <property type="project" value="TreeGrafter"/>
</dbReference>
<dbReference type="Pfam" id="PF01075">
    <property type="entry name" value="Glyco_transf_9"/>
    <property type="match status" value="1"/>
</dbReference>
<name>A0A6B3LDQ4_9BACT</name>
<dbReference type="Proteomes" id="UP000475117">
    <property type="component" value="Chromosome"/>
</dbReference>
<dbReference type="AlphaFoldDB" id="A0A6B3LDQ4"/>
<evidence type="ECO:0000313" key="4">
    <source>
        <dbReference type="Proteomes" id="UP000475117"/>
    </source>
</evidence>
<keyword evidence="2 3" id="KW-0808">Transferase</keyword>
<proteinExistence type="predicted"/>
<reference evidence="3 4" key="1">
    <citation type="submission" date="2020-12" db="EMBL/GenBank/DDBJ databases">
        <title>Sulforoseuscoccus oceanibium gen. nov., sp. nov., a representative of the phylum Verrucomicrobia with special cytoplasmic membrane, and proposal of Sulforoseuscoccusaceae fam. nov.</title>
        <authorList>
            <person name="Xi F."/>
        </authorList>
    </citation>
    <scope>NUCLEOTIDE SEQUENCE [LARGE SCALE GENOMIC DNA]</scope>
    <source>
        <strain evidence="3 4">T37</strain>
    </source>
</reference>
<dbReference type="PANTHER" id="PTHR30160">
    <property type="entry name" value="TETRAACYLDISACCHARIDE 4'-KINASE-RELATED"/>
    <property type="match status" value="1"/>
</dbReference>
<dbReference type="KEGG" id="soa:G3M56_003740"/>
<dbReference type="RefSeq" id="WP_164365038.1">
    <property type="nucleotide sequence ID" value="NZ_CP066776.1"/>
</dbReference>
<dbReference type="SUPFAM" id="SSF53756">
    <property type="entry name" value="UDP-Glycosyltransferase/glycogen phosphorylase"/>
    <property type="match status" value="1"/>
</dbReference>
<dbReference type="Gene3D" id="3.40.50.2000">
    <property type="entry name" value="Glycogen Phosphorylase B"/>
    <property type="match status" value="2"/>
</dbReference>
<evidence type="ECO:0000256" key="1">
    <source>
        <dbReference type="ARBA" id="ARBA00022676"/>
    </source>
</evidence>
<dbReference type="GO" id="GO:0009244">
    <property type="term" value="P:lipopolysaccharide core region biosynthetic process"/>
    <property type="evidence" value="ECO:0007669"/>
    <property type="project" value="TreeGrafter"/>
</dbReference>
<dbReference type="PANTHER" id="PTHR30160:SF1">
    <property type="entry name" value="LIPOPOLYSACCHARIDE 1,2-N-ACETYLGLUCOSAMINETRANSFERASE-RELATED"/>
    <property type="match status" value="1"/>
</dbReference>
<dbReference type="GO" id="GO:0008713">
    <property type="term" value="F:ADP-heptose-lipopolysaccharide heptosyltransferase activity"/>
    <property type="evidence" value="ECO:0007669"/>
    <property type="project" value="TreeGrafter"/>
</dbReference>
<organism evidence="3 4">
    <name type="scientific">Sulfuriroseicoccus oceanibius</name>
    <dbReference type="NCBI Taxonomy" id="2707525"/>
    <lineage>
        <taxon>Bacteria</taxon>
        <taxon>Pseudomonadati</taxon>
        <taxon>Verrucomicrobiota</taxon>
        <taxon>Verrucomicrobiia</taxon>
        <taxon>Verrucomicrobiales</taxon>
        <taxon>Verrucomicrobiaceae</taxon>
        <taxon>Sulfuriroseicoccus</taxon>
    </lineage>
</organism>
<protein>
    <submittedName>
        <fullName evidence="3">Glycosyltransferase family 9 protein</fullName>
    </submittedName>
</protein>
<keyword evidence="4" id="KW-1185">Reference proteome</keyword>
<accession>A0A6B3LDQ4</accession>
<dbReference type="InterPro" id="IPR002201">
    <property type="entry name" value="Glyco_trans_9"/>
</dbReference>
<keyword evidence="1" id="KW-0328">Glycosyltransferase</keyword>
<dbReference type="InterPro" id="IPR051199">
    <property type="entry name" value="LPS_LOS_Heptosyltrfase"/>
</dbReference>
<sequence length="333" mass="36296">MNLLIVQLKRIGDTILTAPAIDRIRQAYPDARITLVLHGPSGQLAPLIPQVDETLVYQPGASNGALWRKILTRRWHVVCDFTGTDRSALMTALSRGTLRISYERYRKSAVKRWIYPHGVDASVRDLSTVDFHLALADAVAAHGQAAATSENGGSPLKLDHQIDLDQPLPKPYAVLHPGTARDEKYWTTENWLTVAAHLHERGLNLVVTGSNDDREQSHLAPIFDRLLDAAIPFTNLSGKLSLADTARVIGDAALVVTVDSAAMHLAAQFGCRQIGLFGPTNPYHWAPTHANARIILASAPDRVTSTFEPKHKKAAMDQIPATTVTTAADELLG</sequence>